<dbReference type="GO" id="GO:0046872">
    <property type="term" value="F:metal ion binding"/>
    <property type="evidence" value="ECO:0007669"/>
    <property type="project" value="InterPro"/>
</dbReference>
<protein>
    <submittedName>
        <fullName evidence="1">Heavy-metal-associated domain-containing protein</fullName>
    </submittedName>
</protein>
<dbReference type="Pfam" id="PF19991">
    <property type="entry name" value="HMA_2"/>
    <property type="match status" value="1"/>
</dbReference>
<dbReference type="AlphaFoldDB" id="A0A9D2B0N4"/>
<dbReference type="InterPro" id="IPR036163">
    <property type="entry name" value="HMA_dom_sf"/>
</dbReference>
<sequence length="205" mass="22752">MGNLGMQLGIKVGSTLRSSLGSFFSSENRGLIIAHAILGRRRYTTDVLKGQSSETCALIEQAICKVDYVTSCKVNPVTGSLTVTYTCDEPTASAFFEGVSHTLTGMHAQHEKTVIPTSMISASYHLNDQARAIRDQMRNFMNHAEPLFISRLVGLSFLGYGLFRMVYRGDRPSGIQVFWWGMALLLRRSHRDAPANQNNPLPPRQ</sequence>
<comment type="caution">
    <text evidence="1">The sequence shown here is derived from an EMBL/GenBank/DDBJ whole genome shotgun (WGS) entry which is preliminary data.</text>
</comment>
<name>A0A9D2B0N4_9GAMM</name>
<reference evidence="1" key="2">
    <citation type="submission" date="2021-04" db="EMBL/GenBank/DDBJ databases">
        <authorList>
            <person name="Gilroy R."/>
        </authorList>
    </citation>
    <scope>NUCLEOTIDE SEQUENCE</scope>
    <source>
        <strain evidence="1">USASDec5-558</strain>
    </source>
</reference>
<dbReference type="EMBL" id="DXEV01000094">
    <property type="protein sequence ID" value="HIX56828.1"/>
    <property type="molecule type" value="Genomic_DNA"/>
</dbReference>
<dbReference type="SUPFAM" id="SSF55008">
    <property type="entry name" value="HMA, heavy metal-associated domain"/>
    <property type="match status" value="1"/>
</dbReference>
<evidence type="ECO:0000313" key="1">
    <source>
        <dbReference type="EMBL" id="HIX56828.1"/>
    </source>
</evidence>
<accession>A0A9D2B0N4</accession>
<reference evidence="1" key="1">
    <citation type="journal article" date="2021" name="PeerJ">
        <title>Extensive microbial diversity within the chicken gut microbiome revealed by metagenomics and culture.</title>
        <authorList>
            <person name="Gilroy R."/>
            <person name="Ravi A."/>
            <person name="Getino M."/>
            <person name="Pursley I."/>
            <person name="Horton D.L."/>
            <person name="Alikhan N.F."/>
            <person name="Baker D."/>
            <person name="Gharbi K."/>
            <person name="Hall N."/>
            <person name="Watson M."/>
            <person name="Adriaenssens E.M."/>
            <person name="Foster-Nyarko E."/>
            <person name="Jarju S."/>
            <person name="Secka A."/>
            <person name="Antonio M."/>
            <person name="Oren A."/>
            <person name="Chaudhuri R.R."/>
            <person name="La Ragione R."/>
            <person name="Hildebrand F."/>
            <person name="Pallen M.J."/>
        </authorList>
    </citation>
    <scope>NUCLEOTIDE SEQUENCE</scope>
    <source>
        <strain evidence="1">USASDec5-558</strain>
    </source>
</reference>
<organism evidence="1 2">
    <name type="scientific">Candidatus Anaerobiospirillum pullistercoris</name>
    <dbReference type="NCBI Taxonomy" id="2838452"/>
    <lineage>
        <taxon>Bacteria</taxon>
        <taxon>Pseudomonadati</taxon>
        <taxon>Pseudomonadota</taxon>
        <taxon>Gammaproteobacteria</taxon>
        <taxon>Aeromonadales</taxon>
        <taxon>Succinivibrionaceae</taxon>
        <taxon>Anaerobiospirillum</taxon>
    </lineage>
</organism>
<dbReference type="InterPro" id="IPR006121">
    <property type="entry name" value="HMA_dom"/>
</dbReference>
<dbReference type="Proteomes" id="UP000886829">
    <property type="component" value="Unassembled WGS sequence"/>
</dbReference>
<evidence type="ECO:0000313" key="2">
    <source>
        <dbReference type="Proteomes" id="UP000886829"/>
    </source>
</evidence>
<dbReference type="CDD" id="cd00371">
    <property type="entry name" value="HMA"/>
    <property type="match status" value="1"/>
</dbReference>
<gene>
    <name evidence="1" type="ORF">H9850_05080</name>
</gene>
<proteinExistence type="predicted"/>